<evidence type="ECO:0000313" key="1">
    <source>
        <dbReference type="EMBL" id="SFV51722.1"/>
    </source>
</evidence>
<dbReference type="EMBL" id="FPHB01000018">
    <property type="protein sequence ID" value="SFV51722.1"/>
    <property type="molecule type" value="Genomic_DNA"/>
</dbReference>
<dbReference type="Pfam" id="PF03548">
    <property type="entry name" value="LolA"/>
    <property type="match status" value="1"/>
</dbReference>
<dbReference type="SUPFAM" id="SSF89392">
    <property type="entry name" value="Prokaryotic lipoproteins and lipoprotein localization factors"/>
    <property type="match status" value="1"/>
</dbReference>
<dbReference type="Gene3D" id="2.50.20.10">
    <property type="entry name" value="Lipoprotein localisation LolA/LolB/LppX"/>
    <property type="match status" value="2"/>
</dbReference>
<sequence>MKSILITLLLFIKLQAQILQNLTSFEANFTQTIDDKEKKVVKYEGKIFADKNLQKAKWSYYKPIRKDVYIQKKLVTIVEPELEQVIIRKISNDFDIFELLKNAKKIGKDLYLTKYKKYSFKLYSNGKDIQKLVYKDDFDNLVTIKFKHQKYNQKIDPVLFTPDAPKDYDLIIE</sequence>
<name>A0A1W1BDY5_9ZZZZ</name>
<dbReference type="CDD" id="cd16325">
    <property type="entry name" value="LolA"/>
    <property type="match status" value="1"/>
</dbReference>
<dbReference type="InterPro" id="IPR029046">
    <property type="entry name" value="LolA/LolB/LppX"/>
</dbReference>
<dbReference type="InterPro" id="IPR004564">
    <property type="entry name" value="OM_lipoprot_carrier_LolA-like"/>
</dbReference>
<keyword evidence="1" id="KW-0449">Lipoprotein</keyword>
<reference evidence="1" key="1">
    <citation type="submission" date="2016-10" db="EMBL/GenBank/DDBJ databases">
        <authorList>
            <person name="de Groot N.N."/>
        </authorList>
    </citation>
    <scope>NUCLEOTIDE SEQUENCE</scope>
</reference>
<dbReference type="NCBIfam" id="NF000663">
    <property type="entry name" value="PRK00031.2-1"/>
    <property type="match status" value="1"/>
</dbReference>
<dbReference type="PANTHER" id="PTHR35869:SF1">
    <property type="entry name" value="OUTER-MEMBRANE LIPOPROTEIN CARRIER PROTEIN"/>
    <property type="match status" value="1"/>
</dbReference>
<protein>
    <submittedName>
        <fullName evidence="1">Outer membrane lipoprotein carrier protein LolA</fullName>
    </submittedName>
</protein>
<dbReference type="AlphaFoldDB" id="A0A1W1BDY5"/>
<gene>
    <name evidence="1" type="ORF">MNB_SM-7-569</name>
</gene>
<dbReference type="PANTHER" id="PTHR35869">
    <property type="entry name" value="OUTER-MEMBRANE LIPOPROTEIN CARRIER PROTEIN"/>
    <property type="match status" value="1"/>
</dbReference>
<accession>A0A1W1BDY5</accession>
<organism evidence="1">
    <name type="scientific">hydrothermal vent metagenome</name>
    <dbReference type="NCBI Taxonomy" id="652676"/>
    <lineage>
        <taxon>unclassified sequences</taxon>
        <taxon>metagenomes</taxon>
        <taxon>ecological metagenomes</taxon>
    </lineage>
</organism>
<proteinExistence type="predicted"/>